<comment type="subcellular location">
    <subcellularLocation>
        <location evidence="1">Nucleus</location>
    </subcellularLocation>
</comment>
<keyword evidence="11" id="KW-1185">Reference proteome</keyword>
<name>A0A8J5HG76_ZINOF</name>
<dbReference type="InterPro" id="IPR009057">
    <property type="entry name" value="Homeodomain-like_sf"/>
</dbReference>
<feature type="domain" description="Myb-like" evidence="8">
    <location>
        <begin position="272"/>
        <end position="323"/>
    </location>
</feature>
<feature type="compositionally biased region" description="Basic and acidic residues" evidence="7">
    <location>
        <begin position="1"/>
        <end position="15"/>
    </location>
</feature>
<dbReference type="FunFam" id="1.10.10.60:FF:000016">
    <property type="entry name" value="Transcriptional activator Myb isoform A"/>
    <property type="match status" value="1"/>
</dbReference>
<organism evidence="10 11">
    <name type="scientific">Zingiber officinale</name>
    <name type="common">Ginger</name>
    <name type="synonym">Amomum zingiber</name>
    <dbReference type="NCBI Taxonomy" id="94328"/>
    <lineage>
        <taxon>Eukaryota</taxon>
        <taxon>Viridiplantae</taxon>
        <taxon>Streptophyta</taxon>
        <taxon>Embryophyta</taxon>
        <taxon>Tracheophyta</taxon>
        <taxon>Spermatophyta</taxon>
        <taxon>Magnoliopsida</taxon>
        <taxon>Liliopsida</taxon>
        <taxon>Zingiberales</taxon>
        <taxon>Zingiberaceae</taxon>
        <taxon>Zingiber</taxon>
    </lineage>
</organism>
<dbReference type="GO" id="GO:0000981">
    <property type="term" value="F:DNA-binding transcription factor activity, RNA polymerase II-specific"/>
    <property type="evidence" value="ECO:0007669"/>
    <property type="project" value="TreeGrafter"/>
</dbReference>
<dbReference type="GO" id="GO:0005634">
    <property type="term" value="C:nucleus"/>
    <property type="evidence" value="ECO:0007669"/>
    <property type="project" value="UniProtKB-SubCell"/>
</dbReference>
<evidence type="ECO:0000256" key="1">
    <source>
        <dbReference type="ARBA" id="ARBA00004123"/>
    </source>
</evidence>
<protein>
    <submittedName>
        <fullName evidence="10">Uncharacterized protein</fullName>
    </submittedName>
</protein>
<accession>A0A8J5HG76</accession>
<keyword evidence="5" id="KW-0804">Transcription</keyword>
<evidence type="ECO:0000313" key="11">
    <source>
        <dbReference type="Proteomes" id="UP000734854"/>
    </source>
</evidence>
<feature type="domain" description="HTH myb-type" evidence="9">
    <location>
        <begin position="380"/>
        <end position="430"/>
    </location>
</feature>
<gene>
    <name evidence="10" type="ORF">ZIOFF_016267</name>
</gene>
<feature type="region of interest" description="Disordered" evidence="7">
    <location>
        <begin position="457"/>
        <end position="488"/>
    </location>
</feature>
<feature type="domain" description="HTH myb-type" evidence="9">
    <location>
        <begin position="277"/>
        <end position="323"/>
    </location>
</feature>
<keyword evidence="2" id="KW-0677">Repeat</keyword>
<evidence type="ECO:0000313" key="10">
    <source>
        <dbReference type="EMBL" id="KAG6526285.1"/>
    </source>
</evidence>
<dbReference type="InterPro" id="IPR001005">
    <property type="entry name" value="SANT/Myb"/>
</dbReference>
<dbReference type="SMART" id="SM00717">
    <property type="entry name" value="SANT"/>
    <property type="match status" value="3"/>
</dbReference>
<dbReference type="Proteomes" id="UP000734854">
    <property type="component" value="Unassembled WGS sequence"/>
</dbReference>
<dbReference type="PROSITE" id="PS51294">
    <property type="entry name" value="HTH_MYB"/>
    <property type="match status" value="3"/>
</dbReference>
<dbReference type="PANTHER" id="PTHR45614">
    <property type="entry name" value="MYB PROTEIN-RELATED"/>
    <property type="match status" value="1"/>
</dbReference>
<feature type="compositionally biased region" description="Polar residues" evidence="7">
    <location>
        <begin position="695"/>
        <end position="722"/>
    </location>
</feature>
<keyword evidence="4" id="KW-0238">DNA-binding</keyword>
<dbReference type="GO" id="GO:0000978">
    <property type="term" value="F:RNA polymerase II cis-regulatory region sequence-specific DNA binding"/>
    <property type="evidence" value="ECO:0007669"/>
    <property type="project" value="TreeGrafter"/>
</dbReference>
<evidence type="ECO:0000259" key="9">
    <source>
        <dbReference type="PROSITE" id="PS51294"/>
    </source>
</evidence>
<keyword evidence="6" id="KW-0539">Nucleus</keyword>
<feature type="domain" description="Myb-like" evidence="8">
    <location>
        <begin position="376"/>
        <end position="426"/>
    </location>
</feature>
<keyword evidence="3" id="KW-0805">Transcription regulation</keyword>
<evidence type="ECO:0000256" key="6">
    <source>
        <dbReference type="ARBA" id="ARBA00023242"/>
    </source>
</evidence>
<evidence type="ECO:0000256" key="5">
    <source>
        <dbReference type="ARBA" id="ARBA00023163"/>
    </source>
</evidence>
<dbReference type="InterPro" id="IPR017930">
    <property type="entry name" value="Myb_dom"/>
</dbReference>
<evidence type="ECO:0000256" key="4">
    <source>
        <dbReference type="ARBA" id="ARBA00023125"/>
    </source>
</evidence>
<dbReference type="CDD" id="cd00167">
    <property type="entry name" value="SANT"/>
    <property type="match status" value="3"/>
</dbReference>
<feature type="domain" description="HTH myb-type" evidence="9">
    <location>
        <begin position="324"/>
        <end position="379"/>
    </location>
</feature>
<dbReference type="EMBL" id="JACMSC010000004">
    <property type="protein sequence ID" value="KAG6526285.1"/>
    <property type="molecule type" value="Genomic_DNA"/>
</dbReference>
<dbReference type="FunFam" id="1.10.10.60:FF:000010">
    <property type="entry name" value="Transcriptional activator Myb isoform A"/>
    <property type="match status" value="1"/>
</dbReference>
<evidence type="ECO:0000256" key="3">
    <source>
        <dbReference type="ARBA" id="ARBA00023015"/>
    </source>
</evidence>
<feature type="region of interest" description="Disordered" evidence="7">
    <location>
        <begin position="754"/>
        <end position="774"/>
    </location>
</feature>
<evidence type="ECO:0000256" key="2">
    <source>
        <dbReference type="ARBA" id="ARBA00022737"/>
    </source>
</evidence>
<reference evidence="10 11" key="1">
    <citation type="submission" date="2020-08" db="EMBL/GenBank/DDBJ databases">
        <title>Plant Genome Project.</title>
        <authorList>
            <person name="Zhang R.-G."/>
        </authorList>
    </citation>
    <scope>NUCLEOTIDE SEQUENCE [LARGE SCALE GENOMIC DNA]</scope>
    <source>
        <tissue evidence="10">Rhizome</tissue>
    </source>
</reference>
<sequence length="774" mass="85041">MRLGLRRDEGEDEARVGNCKGPPDEARLHADSGEQRQRHEHGVSETGPAGGHEKPVAEAVLVAEDGVAGLVPAAVVLVIASGEVGAHLVCESCDERGDDEEDVAVVSLPAGKMRKGFLLNSPAERERPARALLRFVGIQSDLRLPAFVHARSRFWIPSEPVRIDPFLEICLPFWFASNLVAACMGDGGAMAIEVMKIEQSCVENKQPGAASSSSMSEGSYGFSGVSPSVCSSSRSSPSHRDRVKSALSSLVCFDATQRTLNRSIPIRRTSGPIRRAKGGWTPQEDETLRRAVEIYKGRCWKKIAESFPNRTEVQCLHRWQKVLNPELIKGPWTQEEDEQIISLVAKYGPSKWSTIAKSLPGRIGKQCRERWHNHLDPTIRKDAWTSQEELALMNAHCVYGNKWAEIAKVLPGRTDNSIKNHWNSSLKKKSDFFLATGKLSPVPKAEILDGPKDISNIGGGNTLLSPRDRTENGSRALSGSASSSDSGLHSEAFRLDGQKNWLQLSLVPKADTSTTITANQVHDPNSQSNMHTPISEICNGYERGKELADQENITEIDQLNDASQLTRHEESPLGRGCSLFYKPPQLQDVCLSAVSTLSYDFIEKQFHCSAIVSSPNEYQTPPSSKGKEPTQSIESILKNAARSFPNTPSIIRRAKREAETTLASEISLSHADSVKFSENFATIATTGRSRESSDPVESSMTKHGPSTSGRRNNSYHDNSFNGSPPYRLRSKRTAIIKSMGKQLDFTVEEKDCNSNVKPLYLATHPPKQTKEGTQ</sequence>
<feature type="domain" description="Myb-like" evidence="8">
    <location>
        <begin position="324"/>
        <end position="375"/>
    </location>
</feature>
<dbReference type="SUPFAM" id="SSF46689">
    <property type="entry name" value="Homeodomain-like"/>
    <property type="match status" value="2"/>
</dbReference>
<evidence type="ECO:0000259" key="8">
    <source>
        <dbReference type="PROSITE" id="PS50090"/>
    </source>
</evidence>
<feature type="region of interest" description="Disordered" evidence="7">
    <location>
        <begin position="1"/>
        <end position="53"/>
    </location>
</feature>
<dbReference type="InterPro" id="IPR050560">
    <property type="entry name" value="MYB_TF"/>
</dbReference>
<dbReference type="Gene3D" id="1.10.10.60">
    <property type="entry name" value="Homeodomain-like"/>
    <property type="match status" value="3"/>
</dbReference>
<feature type="compositionally biased region" description="Low complexity" evidence="7">
    <location>
        <begin position="473"/>
        <end position="488"/>
    </location>
</feature>
<dbReference type="PROSITE" id="PS50090">
    <property type="entry name" value="MYB_LIKE"/>
    <property type="match status" value="3"/>
</dbReference>
<feature type="region of interest" description="Disordered" evidence="7">
    <location>
        <begin position="685"/>
        <end position="733"/>
    </location>
</feature>
<dbReference type="AlphaFoldDB" id="A0A8J5HG76"/>
<comment type="caution">
    <text evidence="10">The sequence shown here is derived from an EMBL/GenBank/DDBJ whole genome shotgun (WGS) entry which is preliminary data.</text>
</comment>
<dbReference type="Pfam" id="PF00249">
    <property type="entry name" value="Myb_DNA-binding"/>
    <property type="match status" value="3"/>
</dbReference>
<dbReference type="PANTHER" id="PTHR45614:SF194">
    <property type="entry name" value="TRANSCRIPTION FACTOR MYB3R-3-RELATED"/>
    <property type="match status" value="1"/>
</dbReference>
<proteinExistence type="predicted"/>
<feature type="compositionally biased region" description="Basic and acidic residues" evidence="7">
    <location>
        <begin position="22"/>
        <end position="43"/>
    </location>
</feature>
<dbReference type="FunFam" id="1.10.10.60:FF:000324">
    <property type="entry name" value="Transcription factor MYB3R-2"/>
    <property type="match status" value="1"/>
</dbReference>
<evidence type="ECO:0000256" key="7">
    <source>
        <dbReference type="SAM" id="MobiDB-lite"/>
    </source>
</evidence>